<dbReference type="Gene3D" id="3.10.110.10">
    <property type="entry name" value="Ubiquitin Conjugating Enzyme"/>
    <property type="match status" value="1"/>
</dbReference>
<protein>
    <recommendedName>
        <fullName evidence="1">UBC core domain-containing protein</fullName>
    </recommendedName>
</protein>
<evidence type="ECO:0000313" key="3">
    <source>
        <dbReference type="Proteomes" id="UP000261520"/>
    </source>
</evidence>
<feature type="domain" description="UBC core" evidence="1">
    <location>
        <begin position="2"/>
        <end position="152"/>
    </location>
</feature>
<proteinExistence type="predicted"/>
<reference evidence="2" key="1">
    <citation type="submission" date="2025-08" db="UniProtKB">
        <authorList>
            <consortium name="Ensembl"/>
        </authorList>
    </citation>
    <scope>IDENTIFICATION</scope>
</reference>
<dbReference type="Pfam" id="PF00179">
    <property type="entry name" value="UQ_con"/>
    <property type="match status" value="1"/>
</dbReference>
<accession>A0A3B4AVB9</accession>
<name>A0A3B4AVB9_9GOBI</name>
<reference evidence="2" key="2">
    <citation type="submission" date="2025-09" db="UniProtKB">
        <authorList>
            <consortium name="Ensembl"/>
        </authorList>
    </citation>
    <scope>IDENTIFICATION</scope>
</reference>
<sequence length="152" mass="17794">MERDRRILEELKTCIHMYVLHLFTDHVTNSQTAFWRVLMEGPPDTPYESGVFELFCQFGPEYPVKPPTVRFITFIYHCNINNVGRICHNIFDRGYNAHITMREILNAVYGLILAEEYLTSRSKYDEEAKKHTEKSAGQTLDEMEKVQIIFAA</sequence>
<dbReference type="Ensembl" id="ENSPMGT00000021882.1">
    <property type="protein sequence ID" value="ENSPMGP00000020534.1"/>
    <property type="gene ID" value="ENSPMGG00000016440.1"/>
</dbReference>
<dbReference type="SMART" id="SM00212">
    <property type="entry name" value="UBCc"/>
    <property type="match status" value="1"/>
</dbReference>
<organism evidence="2 3">
    <name type="scientific">Periophthalmus magnuspinnatus</name>
    <dbReference type="NCBI Taxonomy" id="409849"/>
    <lineage>
        <taxon>Eukaryota</taxon>
        <taxon>Metazoa</taxon>
        <taxon>Chordata</taxon>
        <taxon>Craniata</taxon>
        <taxon>Vertebrata</taxon>
        <taxon>Euteleostomi</taxon>
        <taxon>Actinopterygii</taxon>
        <taxon>Neopterygii</taxon>
        <taxon>Teleostei</taxon>
        <taxon>Neoteleostei</taxon>
        <taxon>Acanthomorphata</taxon>
        <taxon>Gobiaria</taxon>
        <taxon>Gobiiformes</taxon>
        <taxon>Gobioidei</taxon>
        <taxon>Gobiidae</taxon>
        <taxon>Oxudercinae</taxon>
        <taxon>Periophthalmus</taxon>
    </lineage>
</organism>
<dbReference type="PANTHER" id="PTHR24068">
    <property type="entry name" value="UBIQUITIN-CONJUGATING ENZYME E2"/>
    <property type="match status" value="1"/>
</dbReference>
<evidence type="ECO:0000259" key="1">
    <source>
        <dbReference type="PROSITE" id="PS50127"/>
    </source>
</evidence>
<keyword evidence="3" id="KW-1185">Reference proteome</keyword>
<dbReference type="Proteomes" id="UP000261520">
    <property type="component" value="Unplaced"/>
</dbReference>
<dbReference type="AlphaFoldDB" id="A0A3B4AVB9"/>
<evidence type="ECO:0000313" key="2">
    <source>
        <dbReference type="Ensembl" id="ENSPMGP00000020534.1"/>
    </source>
</evidence>
<dbReference type="InterPro" id="IPR016135">
    <property type="entry name" value="UBQ-conjugating_enzyme/RWD"/>
</dbReference>
<dbReference type="PROSITE" id="PS50127">
    <property type="entry name" value="UBC_2"/>
    <property type="match status" value="1"/>
</dbReference>
<dbReference type="SUPFAM" id="SSF54495">
    <property type="entry name" value="UBC-like"/>
    <property type="match status" value="1"/>
</dbReference>
<dbReference type="InterPro" id="IPR000608">
    <property type="entry name" value="UBC"/>
</dbReference>